<feature type="signal peptide" evidence="1">
    <location>
        <begin position="1"/>
        <end position="20"/>
    </location>
</feature>
<evidence type="ECO:0000313" key="2">
    <source>
        <dbReference type="EMBL" id="PJK27429.1"/>
    </source>
</evidence>
<evidence type="ECO:0000256" key="1">
    <source>
        <dbReference type="SAM" id="SignalP"/>
    </source>
</evidence>
<dbReference type="EMBL" id="PHIG01000063">
    <property type="protein sequence ID" value="PJK27429.1"/>
    <property type="molecule type" value="Genomic_DNA"/>
</dbReference>
<sequence>MFRILMIALAALALAGGAAAAAERLGLELNKLEPRDGACRAYIVIENGTPTAFESLKLDLVMFDREGIVAERLALEVAPLPAGKTSLKVFDVAGLACGQVGRVLLNEVLACDDGTGARDGCMDFVETSARGGLEFIK</sequence>
<dbReference type="OrthoDB" id="7707524at2"/>
<comment type="caution">
    <text evidence="2">The sequence shown here is derived from an EMBL/GenBank/DDBJ whole genome shotgun (WGS) entry which is preliminary data.</text>
</comment>
<accession>A0A2M9FVH7</accession>
<keyword evidence="1" id="KW-0732">Signal</keyword>
<keyword evidence="3" id="KW-1185">Reference proteome</keyword>
<organism evidence="2 3">
    <name type="scientific">Minwuia thermotolerans</name>
    <dbReference type="NCBI Taxonomy" id="2056226"/>
    <lineage>
        <taxon>Bacteria</taxon>
        <taxon>Pseudomonadati</taxon>
        <taxon>Pseudomonadota</taxon>
        <taxon>Alphaproteobacteria</taxon>
        <taxon>Minwuiales</taxon>
        <taxon>Minwuiaceae</taxon>
        <taxon>Minwuia</taxon>
    </lineage>
</organism>
<name>A0A2M9FVH7_9PROT</name>
<proteinExistence type="predicted"/>
<dbReference type="RefSeq" id="WP_109795142.1">
    <property type="nucleotide sequence ID" value="NZ_PHIG01000063.1"/>
</dbReference>
<reference evidence="2 3" key="1">
    <citation type="submission" date="2017-11" db="EMBL/GenBank/DDBJ databases">
        <title>Draft genome sequence of Rhizobiales bacterium SY3-13.</title>
        <authorList>
            <person name="Sun C."/>
        </authorList>
    </citation>
    <scope>NUCLEOTIDE SEQUENCE [LARGE SCALE GENOMIC DNA]</scope>
    <source>
        <strain evidence="2 3">SY3-13</strain>
    </source>
</reference>
<evidence type="ECO:0000313" key="3">
    <source>
        <dbReference type="Proteomes" id="UP000229498"/>
    </source>
</evidence>
<dbReference type="AlphaFoldDB" id="A0A2M9FVH7"/>
<dbReference type="Proteomes" id="UP000229498">
    <property type="component" value="Unassembled WGS sequence"/>
</dbReference>
<feature type="chain" id="PRO_5014883437" evidence="1">
    <location>
        <begin position="21"/>
        <end position="137"/>
    </location>
</feature>
<gene>
    <name evidence="2" type="ORF">CVT23_21115</name>
</gene>
<protein>
    <submittedName>
        <fullName evidence="2">Tat pathway signal sequence domain protein</fullName>
    </submittedName>
</protein>